<evidence type="ECO:0000256" key="3">
    <source>
        <dbReference type="ARBA" id="ARBA00005198"/>
    </source>
</evidence>
<keyword evidence="10 31" id="KW-0274">FAD</keyword>
<dbReference type="FunFam" id="2.40.110.10:FF:000002">
    <property type="entry name" value="Acyl-CoA dehydrogenase fadE12"/>
    <property type="match status" value="1"/>
</dbReference>
<dbReference type="Pfam" id="PF02771">
    <property type="entry name" value="Acyl-CoA_dh_N"/>
    <property type="match status" value="1"/>
</dbReference>
<evidence type="ECO:0000256" key="26">
    <source>
        <dbReference type="ARBA" id="ARBA00048877"/>
    </source>
</evidence>
<comment type="catalytic activity">
    <reaction evidence="18">
        <text>a long-chain 2,3-saturated fatty acyl-CoA + oxidized [electron-transfer flavoprotein] + H(+) = a long-chain (2E)-enoyl-CoA + reduced [electron-transfer flavoprotein]</text>
        <dbReference type="Rhea" id="RHEA:17721"/>
        <dbReference type="Rhea" id="RHEA-COMP:10685"/>
        <dbReference type="Rhea" id="RHEA-COMP:10686"/>
        <dbReference type="ChEBI" id="CHEBI:15378"/>
        <dbReference type="ChEBI" id="CHEBI:57692"/>
        <dbReference type="ChEBI" id="CHEBI:58307"/>
        <dbReference type="ChEBI" id="CHEBI:83721"/>
        <dbReference type="ChEBI" id="CHEBI:83727"/>
        <dbReference type="EC" id="1.3.8.8"/>
    </reaction>
    <physiologicalReaction direction="left-to-right" evidence="18">
        <dbReference type="Rhea" id="RHEA:17722"/>
    </physiologicalReaction>
</comment>
<reference evidence="35" key="1">
    <citation type="journal article" date="2023" name="Science">
        <title>Genome structures resolve the early diversification of teleost fishes.</title>
        <authorList>
            <person name="Parey E."/>
            <person name="Louis A."/>
            <person name="Montfort J."/>
            <person name="Bouchez O."/>
            <person name="Roques C."/>
            <person name="Iampietro C."/>
            <person name="Lluch J."/>
            <person name="Castinel A."/>
            <person name="Donnadieu C."/>
            <person name="Desvignes T."/>
            <person name="Floi Bucao C."/>
            <person name="Jouanno E."/>
            <person name="Wen M."/>
            <person name="Mejri S."/>
            <person name="Dirks R."/>
            <person name="Jansen H."/>
            <person name="Henkel C."/>
            <person name="Chen W.J."/>
            <person name="Zahm M."/>
            <person name="Cabau C."/>
            <person name="Klopp C."/>
            <person name="Thompson A.W."/>
            <person name="Robinson-Rechavi M."/>
            <person name="Braasch I."/>
            <person name="Lecointre G."/>
            <person name="Bobe J."/>
            <person name="Postlethwait J.H."/>
            <person name="Berthelot C."/>
            <person name="Roest Crollius H."/>
            <person name="Guiguen Y."/>
        </authorList>
    </citation>
    <scope>NUCLEOTIDE SEQUENCE</scope>
    <source>
        <strain evidence="35">WJC10195</strain>
    </source>
</reference>
<evidence type="ECO:0000256" key="18">
    <source>
        <dbReference type="ARBA" id="ARBA00047434"/>
    </source>
</evidence>
<dbReference type="PROSITE" id="PS00072">
    <property type="entry name" value="ACYL_COA_DH_1"/>
    <property type="match status" value="1"/>
</dbReference>
<comment type="catalytic activity">
    <reaction evidence="21">
        <text>oxidized [electron-transfer flavoprotein] + hexadecanoyl-CoA + H(+) = (2E)-hexadecenoyl-CoA + reduced [electron-transfer flavoprotein]</text>
        <dbReference type="Rhea" id="RHEA:43448"/>
        <dbReference type="Rhea" id="RHEA-COMP:10685"/>
        <dbReference type="Rhea" id="RHEA-COMP:10686"/>
        <dbReference type="ChEBI" id="CHEBI:15378"/>
        <dbReference type="ChEBI" id="CHEBI:57379"/>
        <dbReference type="ChEBI" id="CHEBI:57692"/>
        <dbReference type="ChEBI" id="CHEBI:58307"/>
        <dbReference type="ChEBI" id="CHEBI:61526"/>
    </reaction>
    <physiologicalReaction direction="left-to-right" evidence="21">
        <dbReference type="Rhea" id="RHEA:43449"/>
    </physiologicalReaction>
</comment>
<dbReference type="SUPFAM" id="SSF56645">
    <property type="entry name" value="Acyl-CoA dehydrogenase NM domain-like"/>
    <property type="match status" value="1"/>
</dbReference>
<dbReference type="PROSITE" id="PS00073">
    <property type="entry name" value="ACYL_COA_DH_2"/>
    <property type="match status" value="1"/>
</dbReference>
<evidence type="ECO:0000256" key="25">
    <source>
        <dbReference type="ARBA" id="ARBA00048725"/>
    </source>
</evidence>
<comment type="catalytic activity">
    <reaction evidence="26">
        <text>octanoyl-CoA + oxidized [electron-transfer flavoprotein] + H(+) = (2E)-octenoyl-CoA + reduced [electron-transfer flavoprotein]</text>
        <dbReference type="Rhea" id="RHEA:48180"/>
        <dbReference type="Rhea" id="RHEA-COMP:10685"/>
        <dbReference type="Rhea" id="RHEA-COMP:10686"/>
        <dbReference type="ChEBI" id="CHEBI:15378"/>
        <dbReference type="ChEBI" id="CHEBI:57386"/>
        <dbReference type="ChEBI" id="CHEBI:57692"/>
        <dbReference type="ChEBI" id="CHEBI:58307"/>
        <dbReference type="ChEBI" id="CHEBI:62242"/>
    </reaction>
    <physiologicalReaction direction="left-to-right" evidence="26">
        <dbReference type="Rhea" id="RHEA:48181"/>
    </physiologicalReaction>
</comment>
<dbReference type="GO" id="GO:0050660">
    <property type="term" value="F:flavin adenine dinucleotide binding"/>
    <property type="evidence" value="ECO:0007669"/>
    <property type="project" value="InterPro"/>
</dbReference>
<evidence type="ECO:0000256" key="9">
    <source>
        <dbReference type="ARBA" id="ARBA00022630"/>
    </source>
</evidence>
<evidence type="ECO:0000256" key="2">
    <source>
        <dbReference type="ARBA" id="ARBA00004305"/>
    </source>
</evidence>
<comment type="subcellular location">
    <subcellularLocation>
        <location evidence="2">Mitochondrion matrix</location>
    </subcellularLocation>
</comment>
<comment type="catalytic activity">
    <reaction evidence="19">
        <text>decanoyl-CoA + oxidized [electron-transfer flavoprotein] + H(+) = (2E)-decenoyl-CoA + reduced [electron-transfer flavoprotein]</text>
        <dbReference type="Rhea" id="RHEA:48176"/>
        <dbReference type="Rhea" id="RHEA-COMP:10685"/>
        <dbReference type="Rhea" id="RHEA-COMP:10686"/>
        <dbReference type="ChEBI" id="CHEBI:15378"/>
        <dbReference type="ChEBI" id="CHEBI:57692"/>
        <dbReference type="ChEBI" id="CHEBI:58307"/>
        <dbReference type="ChEBI" id="CHEBI:61406"/>
        <dbReference type="ChEBI" id="CHEBI:61430"/>
    </reaction>
    <physiologicalReaction direction="left-to-right" evidence="19">
        <dbReference type="Rhea" id="RHEA:48177"/>
    </physiologicalReaction>
</comment>
<comment type="catalytic activity">
    <reaction evidence="22">
        <text>docosanoyl-CoA + oxidized [electron-transfer flavoprotein] + H(+) = (2E)-docosenoyl-CoA + reduced [electron-transfer flavoprotein]</text>
        <dbReference type="Rhea" id="RHEA:47228"/>
        <dbReference type="Rhea" id="RHEA-COMP:10685"/>
        <dbReference type="Rhea" id="RHEA-COMP:10686"/>
        <dbReference type="ChEBI" id="CHEBI:15378"/>
        <dbReference type="ChEBI" id="CHEBI:57692"/>
        <dbReference type="ChEBI" id="CHEBI:58307"/>
        <dbReference type="ChEBI" id="CHEBI:65059"/>
        <dbReference type="ChEBI" id="CHEBI:74692"/>
    </reaction>
    <physiologicalReaction direction="left-to-right" evidence="22">
        <dbReference type="Rhea" id="RHEA:47229"/>
    </physiologicalReaction>
</comment>
<evidence type="ECO:0000256" key="11">
    <source>
        <dbReference type="ARBA" id="ARBA00022832"/>
    </source>
</evidence>
<protein>
    <recommendedName>
        <fullName evidence="7">Long-chain specific acyl-CoA dehydrogenase, mitochondrial</fullName>
        <ecNumber evidence="6">1.3.8.8</ecNumber>
    </recommendedName>
</protein>
<comment type="catalytic activity">
    <reaction evidence="20">
        <text>dodecanoyl-CoA + oxidized [electron-transfer flavoprotein] + H(+) = (2E)-dodecenoyl-CoA + reduced [electron-transfer flavoprotein]</text>
        <dbReference type="Rhea" id="RHEA:47296"/>
        <dbReference type="Rhea" id="RHEA-COMP:10685"/>
        <dbReference type="Rhea" id="RHEA-COMP:10686"/>
        <dbReference type="ChEBI" id="CHEBI:15378"/>
        <dbReference type="ChEBI" id="CHEBI:57330"/>
        <dbReference type="ChEBI" id="CHEBI:57375"/>
        <dbReference type="ChEBI" id="CHEBI:57692"/>
        <dbReference type="ChEBI" id="CHEBI:58307"/>
    </reaction>
    <physiologicalReaction direction="left-to-right" evidence="20">
        <dbReference type="Rhea" id="RHEA:47297"/>
    </physiologicalReaction>
</comment>
<dbReference type="InterPro" id="IPR009100">
    <property type="entry name" value="AcylCoA_DH/oxidase_NM_dom_sf"/>
</dbReference>
<organism evidence="35 36">
    <name type="scientific">Synaphobranchus kaupii</name>
    <name type="common">Kaup's arrowtooth eel</name>
    <dbReference type="NCBI Taxonomy" id="118154"/>
    <lineage>
        <taxon>Eukaryota</taxon>
        <taxon>Metazoa</taxon>
        <taxon>Chordata</taxon>
        <taxon>Craniata</taxon>
        <taxon>Vertebrata</taxon>
        <taxon>Euteleostomi</taxon>
        <taxon>Actinopterygii</taxon>
        <taxon>Neopterygii</taxon>
        <taxon>Teleostei</taxon>
        <taxon>Anguilliformes</taxon>
        <taxon>Synaphobranchidae</taxon>
        <taxon>Synaphobranchus</taxon>
    </lineage>
</organism>
<keyword evidence="12" id="KW-0809">Transit peptide</keyword>
<dbReference type="GO" id="GO:0004466">
    <property type="term" value="F:long-chain fatty acyl-CoA dehydrogenase activity"/>
    <property type="evidence" value="ECO:0007669"/>
    <property type="project" value="UniProtKB-EC"/>
</dbReference>
<comment type="catalytic activity">
    <reaction evidence="29">
        <text>hexanoyl-CoA + oxidized [electron-transfer flavoprotein] + H(+) = (2E)-hexenoyl-CoA + reduced [electron-transfer flavoprotein]</text>
        <dbReference type="Rhea" id="RHEA:43464"/>
        <dbReference type="Rhea" id="RHEA-COMP:10685"/>
        <dbReference type="Rhea" id="RHEA-COMP:10686"/>
        <dbReference type="ChEBI" id="CHEBI:15378"/>
        <dbReference type="ChEBI" id="CHEBI:57692"/>
        <dbReference type="ChEBI" id="CHEBI:58307"/>
        <dbReference type="ChEBI" id="CHEBI:62077"/>
        <dbReference type="ChEBI" id="CHEBI:62620"/>
    </reaction>
    <physiologicalReaction direction="left-to-right" evidence="29">
        <dbReference type="Rhea" id="RHEA:43465"/>
    </physiologicalReaction>
</comment>
<gene>
    <name evidence="35" type="ORF">SKAU_G00257510</name>
</gene>
<proteinExistence type="inferred from homology"/>
<comment type="function">
    <text evidence="17">Long-chain specific acyl-CoA dehydrogenase is one of the acyl-CoA dehydrogenases that catalyze the first step of mitochondrial fatty acid beta-oxidation, an aerobic process breaking down fatty acids into acetyl-CoA and allowing the production of energy from fats. The first step of fatty acid beta-oxidation consists in the removal of one hydrogen from C-2 and C-3 of the straight-chain fatty acyl-CoA thioester, resulting in the formation of trans-2-enoyl-CoA. Among the different mitochondrial acyl-CoA dehydrogenases, long-chain specific acyl-CoA dehydrogenase can act on saturated and unsaturated acyl-CoAs with 6 to 24 carbons with a preference for 8 to 18 carbons long primary chains.</text>
</comment>
<evidence type="ECO:0000256" key="27">
    <source>
        <dbReference type="ARBA" id="ARBA00049038"/>
    </source>
</evidence>
<keyword evidence="11" id="KW-0276">Fatty acid metabolism</keyword>
<evidence type="ECO:0000256" key="20">
    <source>
        <dbReference type="ARBA" id="ARBA00047893"/>
    </source>
</evidence>
<keyword evidence="13" id="KW-0007">Acetylation</keyword>
<comment type="cofactor">
    <cofactor evidence="1 31">
        <name>FAD</name>
        <dbReference type="ChEBI" id="CHEBI:57692"/>
    </cofactor>
</comment>
<evidence type="ECO:0000256" key="31">
    <source>
        <dbReference type="RuleBase" id="RU362125"/>
    </source>
</evidence>
<comment type="catalytic activity">
    <reaction evidence="23">
        <text>tetracosanoyl-CoA + oxidized [electron-transfer flavoprotein] + H(+) = (2E)-tetracosenoyl-CoA + reduced [electron-transfer flavoprotein]</text>
        <dbReference type="Rhea" id="RHEA:47232"/>
        <dbReference type="Rhea" id="RHEA-COMP:10685"/>
        <dbReference type="Rhea" id="RHEA-COMP:10686"/>
        <dbReference type="ChEBI" id="CHEBI:15378"/>
        <dbReference type="ChEBI" id="CHEBI:57692"/>
        <dbReference type="ChEBI" id="CHEBI:58307"/>
        <dbReference type="ChEBI" id="CHEBI:65052"/>
        <dbReference type="ChEBI" id="CHEBI:74693"/>
    </reaction>
    <physiologicalReaction direction="left-to-right" evidence="23">
        <dbReference type="Rhea" id="RHEA:47233"/>
    </physiologicalReaction>
</comment>
<evidence type="ECO:0000256" key="1">
    <source>
        <dbReference type="ARBA" id="ARBA00001974"/>
    </source>
</evidence>
<dbReference type="PANTHER" id="PTHR48083:SF20">
    <property type="entry name" value="LONG-CHAIN SPECIFIC ACYL-COA DEHYDROGENASE, MITOCHONDRIAL"/>
    <property type="match status" value="1"/>
</dbReference>
<evidence type="ECO:0000313" key="36">
    <source>
        <dbReference type="Proteomes" id="UP001152622"/>
    </source>
</evidence>
<evidence type="ECO:0000256" key="28">
    <source>
        <dbReference type="ARBA" id="ARBA00049140"/>
    </source>
</evidence>
<evidence type="ECO:0000256" key="6">
    <source>
        <dbReference type="ARBA" id="ARBA00012040"/>
    </source>
</evidence>
<comment type="catalytic activity">
    <reaction evidence="25">
        <text>oxidized [electron-transfer flavoprotein] + (9Z)-octadecenoyl-CoA + H(+) = (2E,9Z)-octadecadienoyl-CoA + reduced [electron-transfer flavoprotein]</text>
        <dbReference type="Rhea" id="RHEA:47300"/>
        <dbReference type="Rhea" id="RHEA-COMP:10685"/>
        <dbReference type="Rhea" id="RHEA-COMP:10686"/>
        <dbReference type="ChEBI" id="CHEBI:15378"/>
        <dbReference type="ChEBI" id="CHEBI:57387"/>
        <dbReference type="ChEBI" id="CHEBI:57692"/>
        <dbReference type="ChEBI" id="CHEBI:58307"/>
        <dbReference type="ChEBI" id="CHEBI:77553"/>
    </reaction>
    <physiologicalReaction direction="left-to-right" evidence="25">
        <dbReference type="Rhea" id="RHEA:47301"/>
    </physiologicalReaction>
</comment>
<evidence type="ECO:0000256" key="21">
    <source>
        <dbReference type="ARBA" id="ARBA00047916"/>
    </source>
</evidence>
<comment type="catalytic activity">
    <reaction evidence="27">
        <text>tetradecanoyl-CoA + oxidized [electron-transfer flavoprotein] + H(+) = (2E)-tetradecenoyl-CoA + reduced [electron-transfer flavoprotein]</text>
        <dbReference type="Rhea" id="RHEA:47316"/>
        <dbReference type="Rhea" id="RHEA-COMP:10685"/>
        <dbReference type="Rhea" id="RHEA-COMP:10686"/>
        <dbReference type="ChEBI" id="CHEBI:15378"/>
        <dbReference type="ChEBI" id="CHEBI:57385"/>
        <dbReference type="ChEBI" id="CHEBI:57692"/>
        <dbReference type="ChEBI" id="CHEBI:58307"/>
        <dbReference type="ChEBI" id="CHEBI:61405"/>
    </reaction>
    <physiologicalReaction direction="left-to-right" evidence="27">
        <dbReference type="Rhea" id="RHEA:47317"/>
    </physiologicalReaction>
</comment>
<dbReference type="EC" id="1.3.8.8" evidence="6"/>
<dbReference type="InterPro" id="IPR009075">
    <property type="entry name" value="AcylCo_DH/oxidase_C"/>
</dbReference>
<evidence type="ECO:0000256" key="14">
    <source>
        <dbReference type="ARBA" id="ARBA00023002"/>
    </source>
</evidence>
<comment type="similarity">
    <text evidence="4 31">Belongs to the acyl-CoA dehydrogenase family.</text>
</comment>
<dbReference type="AlphaFoldDB" id="A0A9Q1F494"/>
<evidence type="ECO:0000256" key="22">
    <source>
        <dbReference type="ARBA" id="ARBA00048020"/>
    </source>
</evidence>
<dbReference type="OrthoDB" id="9988775at2759"/>
<dbReference type="Pfam" id="PF00441">
    <property type="entry name" value="Acyl-CoA_dh_1"/>
    <property type="match status" value="1"/>
</dbReference>
<dbReference type="PANTHER" id="PTHR48083">
    <property type="entry name" value="MEDIUM-CHAIN SPECIFIC ACYL-COA DEHYDROGENASE, MITOCHONDRIAL-RELATED"/>
    <property type="match status" value="1"/>
</dbReference>
<evidence type="ECO:0000256" key="19">
    <source>
        <dbReference type="ARBA" id="ARBA00047546"/>
    </source>
</evidence>
<comment type="catalytic activity">
    <reaction evidence="28">
        <text>eicosanoyl-CoA + oxidized [electron-transfer flavoprotein] + H(+) = (2E)-eicosenoyl-CoA + reduced [electron-transfer flavoprotein]</text>
        <dbReference type="Rhea" id="RHEA:47236"/>
        <dbReference type="Rhea" id="RHEA-COMP:10685"/>
        <dbReference type="Rhea" id="RHEA-COMP:10686"/>
        <dbReference type="ChEBI" id="CHEBI:15378"/>
        <dbReference type="ChEBI" id="CHEBI:57380"/>
        <dbReference type="ChEBI" id="CHEBI:57692"/>
        <dbReference type="ChEBI" id="CHEBI:58307"/>
        <dbReference type="ChEBI" id="CHEBI:74691"/>
    </reaction>
    <physiologicalReaction direction="left-to-right" evidence="28">
        <dbReference type="Rhea" id="RHEA:47237"/>
    </physiologicalReaction>
</comment>
<dbReference type="SUPFAM" id="SSF47203">
    <property type="entry name" value="Acyl-CoA dehydrogenase C-terminal domain-like"/>
    <property type="match status" value="1"/>
</dbReference>
<dbReference type="Gene3D" id="1.20.140.10">
    <property type="entry name" value="Butyryl-CoA Dehydrogenase, subunit A, domain 3"/>
    <property type="match status" value="1"/>
</dbReference>
<dbReference type="GO" id="GO:0005759">
    <property type="term" value="C:mitochondrial matrix"/>
    <property type="evidence" value="ECO:0007669"/>
    <property type="project" value="UniProtKB-SubCell"/>
</dbReference>
<dbReference type="GO" id="GO:0033539">
    <property type="term" value="P:fatty acid beta-oxidation using acyl-CoA dehydrogenase"/>
    <property type="evidence" value="ECO:0007669"/>
    <property type="project" value="TreeGrafter"/>
</dbReference>
<evidence type="ECO:0000256" key="23">
    <source>
        <dbReference type="ARBA" id="ARBA00048086"/>
    </source>
</evidence>
<dbReference type="InterPro" id="IPR046373">
    <property type="entry name" value="Acyl-CoA_Oxase/DH_mid-dom_sf"/>
</dbReference>
<keyword evidence="15" id="KW-0443">Lipid metabolism</keyword>
<comment type="catalytic activity">
    <reaction evidence="30">
        <text>octadecanoyl-CoA + oxidized [electron-transfer flavoprotein] + H(+) = (2E)-octadecenoyl-CoA + reduced [electron-transfer flavoprotein]</text>
        <dbReference type="Rhea" id="RHEA:47240"/>
        <dbReference type="Rhea" id="RHEA-COMP:10685"/>
        <dbReference type="Rhea" id="RHEA-COMP:10686"/>
        <dbReference type="ChEBI" id="CHEBI:15378"/>
        <dbReference type="ChEBI" id="CHEBI:57394"/>
        <dbReference type="ChEBI" id="CHEBI:57692"/>
        <dbReference type="ChEBI" id="CHEBI:58307"/>
        <dbReference type="ChEBI" id="CHEBI:71412"/>
    </reaction>
    <physiologicalReaction direction="left-to-right" evidence="30">
        <dbReference type="Rhea" id="RHEA:47241"/>
    </physiologicalReaction>
</comment>
<feature type="domain" description="Acyl-CoA dehydrogenase/oxidase C-terminal" evidence="32">
    <location>
        <begin position="291"/>
        <end position="440"/>
    </location>
</feature>
<dbReference type="InterPro" id="IPR006091">
    <property type="entry name" value="Acyl-CoA_Oxase/DH_mid-dom"/>
</dbReference>
<dbReference type="FunFam" id="1.20.140.10:FF:000020">
    <property type="entry name" value="Long-chain specific acyl-CoA dehydrogenase, mitochondrial"/>
    <property type="match status" value="1"/>
</dbReference>
<keyword evidence="14 31" id="KW-0560">Oxidoreductase</keyword>
<evidence type="ECO:0000256" key="16">
    <source>
        <dbReference type="ARBA" id="ARBA00023128"/>
    </source>
</evidence>
<dbReference type="CDD" id="cd01160">
    <property type="entry name" value="LCAD"/>
    <property type="match status" value="1"/>
</dbReference>
<dbReference type="Gene3D" id="2.40.110.10">
    <property type="entry name" value="Butyryl-CoA Dehydrogenase, subunit A, domain 2"/>
    <property type="match status" value="1"/>
</dbReference>
<dbReference type="InterPro" id="IPR006089">
    <property type="entry name" value="Acyl-CoA_DH_CS"/>
</dbReference>
<dbReference type="InterPro" id="IPR037069">
    <property type="entry name" value="AcylCoA_DH/ox_N_sf"/>
</dbReference>
<dbReference type="GO" id="GO:0019254">
    <property type="term" value="P:carnitine metabolic process, CoA-linked"/>
    <property type="evidence" value="ECO:0007669"/>
    <property type="project" value="TreeGrafter"/>
</dbReference>
<evidence type="ECO:0000313" key="35">
    <source>
        <dbReference type="EMBL" id="KAJ8350621.1"/>
    </source>
</evidence>
<dbReference type="Gene3D" id="1.10.540.10">
    <property type="entry name" value="Acyl-CoA dehydrogenase/oxidase, N-terminal domain"/>
    <property type="match status" value="1"/>
</dbReference>
<evidence type="ECO:0000256" key="12">
    <source>
        <dbReference type="ARBA" id="ARBA00022946"/>
    </source>
</evidence>
<evidence type="ECO:0000256" key="8">
    <source>
        <dbReference type="ARBA" id="ARBA00022553"/>
    </source>
</evidence>
<evidence type="ECO:0000256" key="29">
    <source>
        <dbReference type="ARBA" id="ARBA00049192"/>
    </source>
</evidence>
<dbReference type="InterPro" id="IPR050741">
    <property type="entry name" value="Acyl-CoA_dehydrogenase"/>
</dbReference>
<evidence type="ECO:0000256" key="5">
    <source>
        <dbReference type="ARBA" id="ARBA00011881"/>
    </source>
</evidence>
<evidence type="ECO:0000256" key="10">
    <source>
        <dbReference type="ARBA" id="ARBA00022827"/>
    </source>
</evidence>
<feature type="domain" description="Acyl-CoA oxidase/dehydrogenase middle" evidence="33">
    <location>
        <begin position="182"/>
        <end position="279"/>
    </location>
</feature>
<evidence type="ECO:0000256" key="30">
    <source>
        <dbReference type="ARBA" id="ARBA00049224"/>
    </source>
</evidence>
<evidence type="ECO:0000256" key="17">
    <source>
        <dbReference type="ARBA" id="ARBA00045155"/>
    </source>
</evidence>
<accession>A0A9Q1F494</accession>
<evidence type="ECO:0000256" key="13">
    <source>
        <dbReference type="ARBA" id="ARBA00022990"/>
    </source>
</evidence>
<evidence type="ECO:0000259" key="34">
    <source>
        <dbReference type="Pfam" id="PF02771"/>
    </source>
</evidence>
<keyword evidence="9 31" id="KW-0285">Flavoprotein</keyword>
<evidence type="ECO:0000259" key="32">
    <source>
        <dbReference type="Pfam" id="PF00441"/>
    </source>
</evidence>
<dbReference type="InterPro" id="IPR013786">
    <property type="entry name" value="AcylCoA_DH/ox_N"/>
</dbReference>
<evidence type="ECO:0000256" key="7">
    <source>
        <dbReference type="ARBA" id="ARBA00014123"/>
    </source>
</evidence>
<comment type="catalytic activity">
    <reaction evidence="24">
        <text>(5Z)-tetradecenoyl-CoA + oxidized [electron-transfer flavoprotein] + H(+) = (2E,5Z)-tetradecadienoyl-CoA + reduced [electron-transfer flavoprotein]</text>
        <dbReference type="Rhea" id="RHEA:47448"/>
        <dbReference type="Rhea" id="RHEA-COMP:10685"/>
        <dbReference type="Rhea" id="RHEA-COMP:10686"/>
        <dbReference type="ChEBI" id="CHEBI:15378"/>
        <dbReference type="ChEBI" id="CHEBI:57692"/>
        <dbReference type="ChEBI" id="CHEBI:58307"/>
        <dbReference type="ChEBI" id="CHEBI:84650"/>
        <dbReference type="ChEBI" id="CHEBI:87701"/>
    </reaction>
    <physiologicalReaction direction="left-to-right" evidence="24">
        <dbReference type="Rhea" id="RHEA:47449"/>
    </physiologicalReaction>
</comment>
<dbReference type="InterPro" id="IPR034179">
    <property type="entry name" value="LCAD"/>
</dbReference>
<dbReference type="Proteomes" id="UP001152622">
    <property type="component" value="Chromosome 9"/>
</dbReference>
<dbReference type="GO" id="GO:0042758">
    <property type="term" value="P:long-chain fatty acid catabolic process"/>
    <property type="evidence" value="ECO:0007669"/>
    <property type="project" value="InterPro"/>
</dbReference>
<comment type="pathway">
    <text evidence="3">Lipid metabolism; mitochondrial fatty acid beta-oxidation.</text>
</comment>
<keyword evidence="36" id="KW-1185">Reference proteome</keyword>
<evidence type="ECO:0000259" key="33">
    <source>
        <dbReference type="Pfam" id="PF02770"/>
    </source>
</evidence>
<sequence length="443" mass="49521">MFSKKVIRSCLAVVNSRLRCPLGRAPFIINTRLQHGQSEYEAEPRPFRPETSTSGTLMDIGTRRIFSEEHDLFRQNVRRFFQEEVVPHHSEWEKAGEVSRELWEKAGEQGLLGIFIPEEQGGIGGDLLSSAVVWEEQSYCNCSGPGFPLHSDIIMPYISHYGTKAQVERYIPQMTAGKCIAAIAMTEPGAGSDLQGVRTYAKRDGSDWILNGNKVFISNGWMSDLVVVVAVTNPEAKTAAHGISLFLLDAGTKGFHKGRKLEKIGLKAQDTAELFFEDVRLPADAILGQVNKGFYHLMNELPQERLVIAAVAIASCEFMFEETRNYVTQRKAFGKTVAHLQTVQHKLAELKTEICVGRAFVDSCLQLHSEKKLDSSTASMAKYWASDLQNRVATQCLQLHGGWGYMWEYPIAKAFVDARIQPIYGGTNEIMKELIARSILSKK</sequence>
<keyword evidence="16" id="KW-0496">Mitochondrion</keyword>
<evidence type="ECO:0000256" key="24">
    <source>
        <dbReference type="ARBA" id="ARBA00048187"/>
    </source>
</evidence>
<evidence type="ECO:0000256" key="15">
    <source>
        <dbReference type="ARBA" id="ARBA00023098"/>
    </source>
</evidence>
<dbReference type="Pfam" id="PF02770">
    <property type="entry name" value="Acyl-CoA_dh_M"/>
    <property type="match status" value="1"/>
</dbReference>
<name>A0A9Q1F494_SYNKA</name>
<dbReference type="FunFam" id="1.10.540.10:FF:000017">
    <property type="entry name" value="long-chain specific acyl-CoA dehydrogenase, mitochondrial"/>
    <property type="match status" value="1"/>
</dbReference>
<comment type="subunit">
    <text evidence="5">Homotetramer.</text>
</comment>
<feature type="domain" description="Acyl-CoA dehydrogenase/oxidase N-terminal" evidence="34">
    <location>
        <begin position="67"/>
        <end position="178"/>
    </location>
</feature>
<dbReference type="InterPro" id="IPR036250">
    <property type="entry name" value="AcylCo_DH-like_C"/>
</dbReference>
<comment type="caution">
    <text evidence="35">The sequence shown here is derived from an EMBL/GenBank/DDBJ whole genome shotgun (WGS) entry which is preliminary data.</text>
</comment>
<evidence type="ECO:0000256" key="4">
    <source>
        <dbReference type="ARBA" id="ARBA00009347"/>
    </source>
</evidence>
<keyword evidence="8" id="KW-0597">Phosphoprotein</keyword>
<dbReference type="EMBL" id="JAINUF010000009">
    <property type="protein sequence ID" value="KAJ8350621.1"/>
    <property type="molecule type" value="Genomic_DNA"/>
</dbReference>